<name>A0A3Q4IGN5_NEOBR</name>
<proteinExistence type="predicted"/>
<dbReference type="SUPFAM" id="SSF48726">
    <property type="entry name" value="Immunoglobulin"/>
    <property type="match status" value="3"/>
</dbReference>
<evidence type="ECO:0000259" key="1">
    <source>
        <dbReference type="PROSITE" id="PS50835"/>
    </source>
</evidence>
<dbReference type="AlphaFoldDB" id="A0A3Q4IGN5"/>
<sequence length="380" mass="42732">VTVSLSPDLLIRKQKKLSKWEVTFTSTEICAIKGSTVEMHCTYTYPPRINSINTTVQNIFWFIYLPNVEPVDLRIDSKYAGRVWYHCGTNDCTLRITDLRESDSAVYRLKLITNQPGGTYTGSPGVRLSVTESLYSNYFYSGDSISCLICRSSCFPSGHSSFVWYKNEDEIFGESSSLYTKYADGPDSYSCAYEGHRSNPVYINYLYFNVPSVTRTAPGDIIKGSLVSLTCSSEANPLPKYSWYRKAQTLVSKEKQLFFQSIQPSDSGEYYCTAENVLGRRISEYIFINVKYGPNMSIVLMTPSGMIVEGDSVNLTCSSDANPAAKHTWYKENQTLLASPVSIYHFTAISSEDSGNYSCKSENQYGQITSNSRFIDVKCK</sequence>
<evidence type="ECO:0000313" key="2">
    <source>
        <dbReference type="Ensembl" id="ENSNBRP00000031697.1"/>
    </source>
</evidence>
<dbReference type="Bgee" id="ENSNBRG00000024084">
    <property type="expression patterns" value="Expressed in mesonephros and 1 other cell type or tissue"/>
</dbReference>
<reference evidence="2" key="2">
    <citation type="submission" date="2025-09" db="UniProtKB">
        <authorList>
            <consortium name="Ensembl"/>
        </authorList>
    </citation>
    <scope>IDENTIFICATION</scope>
</reference>
<dbReference type="GeneTree" id="ENSGT01010000222294"/>
<feature type="domain" description="Ig-like" evidence="1">
    <location>
        <begin position="124"/>
        <end position="191"/>
    </location>
</feature>
<dbReference type="Pfam" id="PF07686">
    <property type="entry name" value="V-set"/>
    <property type="match status" value="1"/>
</dbReference>
<organism evidence="2 3">
    <name type="scientific">Neolamprologus brichardi</name>
    <name type="common">Fairy cichlid</name>
    <name type="synonym">Lamprologus brichardi</name>
    <dbReference type="NCBI Taxonomy" id="32507"/>
    <lineage>
        <taxon>Eukaryota</taxon>
        <taxon>Metazoa</taxon>
        <taxon>Chordata</taxon>
        <taxon>Craniata</taxon>
        <taxon>Vertebrata</taxon>
        <taxon>Euteleostomi</taxon>
        <taxon>Actinopterygii</taxon>
        <taxon>Neopterygii</taxon>
        <taxon>Teleostei</taxon>
        <taxon>Neoteleostei</taxon>
        <taxon>Acanthomorphata</taxon>
        <taxon>Ovalentaria</taxon>
        <taxon>Cichlomorphae</taxon>
        <taxon>Cichliformes</taxon>
        <taxon>Cichlidae</taxon>
        <taxon>African cichlids</taxon>
        <taxon>Pseudocrenilabrinae</taxon>
        <taxon>Lamprologini</taxon>
        <taxon>Neolamprologus</taxon>
    </lineage>
</organism>
<dbReference type="OMA" id="QYNCTAE"/>
<feature type="domain" description="Ig-like" evidence="1">
    <location>
        <begin position="294"/>
        <end position="376"/>
    </location>
</feature>
<dbReference type="InterPro" id="IPR013106">
    <property type="entry name" value="Ig_V-set"/>
</dbReference>
<dbReference type="Gene3D" id="2.60.40.10">
    <property type="entry name" value="Immunoglobulins"/>
    <property type="match status" value="3"/>
</dbReference>
<dbReference type="CDD" id="cd00096">
    <property type="entry name" value="Ig"/>
    <property type="match status" value="1"/>
</dbReference>
<dbReference type="STRING" id="32507.ENSNBRP00000031697"/>
<dbReference type="InterPro" id="IPR036179">
    <property type="entry name" value="Ig-like_dom_sf"/>
</dbReference>
<dbReference type="PANTHER" id="PTHR46013">
    <property type="entry name" value="VASCULAR CELL ADHESION MOLECULE 1"/>
    <property type="match status" value="1"/>
</dbReference>
<dbReference type="Ensembl" id="ENSNBRT00000032498.1">
    <property type="protein sequence ID" value="ENSNBRP00000031697.1"/>
    <property type="gene ID" value="ENSNBRG00000024084.1"/>
</dbReference>
<dbReference type="SMART" id="SM00409">
    <property type="entry name" value="IG"/>
    <property type="match status" value="3"/>
</dbReference>
<dbReference type="Pfam" id="PF13895">
    <property type="entry name" value="Ig_2"/>
    <property type="match status" value="1"/>
</dbReference>
<dbReference type="Pfam" id="PF13927">
    <property type="entry name" value="Ig_3"/>
    <property type="match status" value="1"/>
</dbReference>
<evidence type="ECO:0000313" key="3">
    <source>
        <dbReference type="Proteomes" id="UP000261580"/>
    </source>
</evidence>
<protein>
    <recommendedName>
        <fullName evidence="1">Ig-like domain-containing protein</fullName>
    </recommendedName>
</protein>
<dbReference type="Proteomes" id="UP000261580">
    <property type="component" value="Unassembled WGS sequence"/>
</dbReference>
<dbReference type="PROSITE" id="PS50835">
    <property type="entry name" value="IG_LIKE"/>
    <property type="match status" value="3"/>
</dbReference>
<accession>A0A3Q4IGN5</accession>
<dbReference type="PANTHER" id="PTHR46013:SF4">
    <property type="entry name" value="B-CELL RECEPTOR CD22-RELATED"/>
    <property type="match status" value="1"/>
</dbReference>
<dbReference type="InterPro" id="IPR013783">
    <property type="entry name" value="Ig-like_fold"/>
</dbReference>
<feature type="domain" description="Ig-like" evidence="1">
    <location>
        <begin position="211"/>
        <end position="283"/>
    </location>
</feature>
<keyword evidence="3" id="KW-1185">Reference proteome</keyword>
<dbReference type="InterPro" id="IPR003599">
    <property type="entry name" value="Ig_sub"/>
</dbReference>
<dbReference type="InterPro" id="IPR003598">
    <property type="entry name" value="Ig_sub2"/>
</dbReference>
<reference evidence="2" key="1">
    <citation type="submission" date="2025-08" db="UniProtKB">
        <authorList>
            <consortium name="Ensembl"/>
        </authorList>
    </citation>
    <scope>IDENTIFICATION</scope>
</reference>
<dbReference type="InterPro" id="IPR007110">
    <property type="entry name" value="Ig-like_dom"/>
</dbReference>
<dbReference type="SMART" id="SM00408">
    <property type="entry name" value="IGc2"/>
    <property type="match status" value="2"/>
</dbReference>